<dbReference type="Proteomes" id="UP000281118">
    <property type="component" value="Unassembled WGS sequence"/>
</dbReference>
<organism evidence="6 7">
    <name type="scientific">Variovorax guangxiensis</name>
    <dbReference type="NCBI Taxonomy" id="1775474"/>
    <lineage>
        <taxon>Bacteria</taxon>
        <taxon>Pseudomonadati</taxon>
        <taxon>Pseudomonadota</taxon>
        <taxon>Betaproteobacteria</taxon>
        <taxon>Burkholderiales</taxon>
        <taxon>Comamonadaceae</taxon>
        <taxon>Variovorax</taxon>
    </lineage>
</organism>
<dbReference type="InterPro" id="IPR013611">
    <property type="entry name" value="Transp-assoc_OB_typ2"/>
</dbReference>
<dbReference type="InterPro" id="IPR008995">
    <property type="entry name" value="Mo/tungstate-bd_C_term_dom"/>
</dbReference>
<reference evidence="6 7" key="1">
    <citation type="submission" date="2018-12" db="EMBL/GenBank/DDBJ databases">
        <title>The genome sequences of Variovorax guangxiensis DSM 27352.</title>
        <authorList>
            <person name="Gao J."/>
            <person name="Sun J."/>
        </authorList>
    </citation>
    <scope>NUCLEOTIDE SEQUENCE [LARGE SCALE GENOMIC DNA]</scope>
    <source>
        <strain evidence="6 7">DSM 27352</strain>
    </source>
</reference>
<feature type="domain" description="ABC transporter" evidence="5">
    <location>
        <begin position="4"/>
        <end position="234"/>
    </location>
</feature>
<dbReference type="GO" id="GO:0055052">
    <property type="term" value="C:ATP-binding cassette (ABC) transporter complex, substrate-binding subunit-containing"/>
    <property type="evidence" value="ECO:0007669"/>
    <property type="project" value="TreeGrafter"/>
</dbReference>
<dbReference type="PANTHER" id="PTHR43875">
    <property type="entry name" value="MALTODEXTRIN IMPORT ATP-BINDING PROTEIN MSMX"/>
    <property type="match status" value="1"/>
</dbReference>
<dbReference type="PANTHER" id="PTHR43875:SF1">
    <property type="entry name" value="OSMOPROTECTIVE COMPOUNDS UPTAKE ATP-BINDING PROTEIN GGTA"/>
    <property type="match status" value="1"/>
</dbReference>
<dbReference type="FunFam" id="3.40.50.300:FF:000042">
    <property type="entry name" value="Maltose/maltodextrin ABC transporter, ATP-binding protein"/>
    <property type="match status" value="1"/>
</dbReference>
<accession>A0A433MC87</accession>
<dbReference type="SUPFAM" id="SSF50331">
    <property type="entry name" value="MOP-like"/>
    <property type="match status" value="1"/>
</dbReference>
<keyword evidence="2" id="KW-0472">Membrane</keyword>
<dbReference type="Gene3D" id="3.40.50.300">
    <property type="entry name" value="P-loop containing nucleotide triphosphate hydrolases"/>
    <property type="match status" value="1"/>
</dbReference>
<dbReference type="SMART" id="SM00382">
    <property type="entry name" value="AAA"/>
    <property type="match status" value="1"/>
</dbReference>
<dbReference type="InterPro" id="IPR003593">
    <property type="entry name" value="AAA+_ATPase"/>
</dbReference>
<dbReference type="InterPro" id="IPR017871">
    <property type="entry name" value="ABC_transporter-like_CS"/>
</dbReference>
<comment type="caution">
    <text evidence="6">The sequence shown here is derived from an EMBL/GenBank/DDBJ whole genome shotgun (WGS) entry which is preliminary data.</text>
</comment>
<dbReference type="GO" id="GO:0008643">
    <property type="term" value="P:carbohydrate transport"/>
    <property type="evidence" value="ECO:0007669"/>
    <property type="project" value="InterPro"/>
</dbReference>
<dbReference type="GO" id="GO:0016887">
    <property type="term" value="F:ATP hydrolysis activity"/>
    <property type="evidence" value="ECO:0007669"/>
    <property type="project" value="InterPro"/>
</dbReference>
<dbReference type="SUPFAM" id="SSF52540">
    <property type="entry name" value="P-loop containing nucleoside triphosphate hydrolases"/>
    <property type="match status" value="1"/>
</dbReference>
<dbReference type="GO" id="GO:0140359">
    <property type="term" value="F:ABC-type transporter activity"/>
    <property type="evidence" value="ECO:0007669"/>
    <property type="project" value="InterPro"/>
</dbReference>
<keyword evidence="2" id="KW-1003">Cell membrane</keyword>
<keyword evidence="1" id="KW-0813">Transport</keyword>
<keyword evidence="3" id="KW-0547">Nucleotide-binding</keyword>
<evidence type="ECO:0000256" key="2">
    <source>
        <dbReference type="ARBA" id="ARBA00022475"/>
    </source>
</evidence>
<dbReference type="Pfam" id="PF00005">
    <property type="entry name" value="ABC_tran"/>
    <property type="match status" value="1"/>
</dbReference>
<dbReference type="Pfam" id="PF08402">
    <property type="entry name" value="TOBE_2"/>
    <property type="match status" value="1"/>
</dbReference>
<dbReference type="CDD" id="cd03301">
    <property type="entry name" value="ABC_MalK_N"/>
    <property type="match status" value="1"/>
</dbReference>
<dbReference type="OrthoDB" id="5298774at2"/>
<dbReference type="InterPro" id="IPR027417">
    <property type="entry name" value="P-loop_NTPase"/>
</dbReference>
<evidence type="ECO:0000259" key="5">
    <source>
        <dbReference type="PROSITE" id="PS50893"/>
    </source>
</evidence>
<evidence type="ECO:0000313" key="6">
    <source>
        <dbReference type="EMBL" id="RUR65478.1"/>
    </source>
</evidence>
<protein>
    <submittedName>
        <fullName evidence="6">sn-glycerol-3-phosphate ABC transporter ATP-binding protein UgpC</fullName>
    </submittedName>
</protein>
<dbReference type="InterPro" id="IPR012340">
    <property type="entry name" value="NA-bd_OB-fold"/>
</dbReference>
<keyword evidence="4 6" id="KW-0067">ATP-binding</keyword>
<gene>
    <name evidence="6" type="primary">ugpC</name>
    <name evidence="6" type="ORF">EJP67_00225</name>
</gene>
<dbReference type="RefSeq" id="WP_126018220.1">
    <property type="nucleotide sequence ID" value="NZ_RXFT01000001.1"/>
</dbReference>
<name>A0A433MC87_9BURK</name>
<dbReference type="Gene3D" id="2.40.50.100">
    <property type="match status" value="1"/>
</dbReference>
<dbReference type="NCBIfam" id="NF008653">
    <property type="entry name" value="PRK11650.1"/>
    <property type="match status" value="1"/>
</dbReference>
<dbReference type="InterPro" id="IPR015855">
    <property type="entry name" value="ABC_transpr_MalK-like"/>
</dbReference>
<dbReference type="GO" id="GO:0005524">
    <property type="term" value="F:ATP binding"/>
    <property type="evidence" value="ECO:0007669"/>
    <property type="project" value="UniProtKB-KW"/>
</dbReference>
<dbReference type="Gene3D" id="2.40.50.140">
    <property type="entry name" value="Nucleic acid-binding proteins"/>
    <property type="match status" value="1"/>
</dbReference>
<dbReference type="PROSITE" id="PS50893">
    <property type="entry name" value="ABC_TRANSPORTER_2"/>
    <property type="match status" value="1"/>
</dbReference>
<dbReference type="InterPro" id="IPR003439">
    <property type="entry name" value="ABC_transporter-like_ATP-bd"/>
</dbReference>
<proteinExistence type="predicted"/>
<dbReference type="EMBL" id="RXFT01000001">
    <property type="protein sequence ID" value="RUR65478.1"/>
    <property type="molecule type" value="Genomic_DNA"/>
</dbReference>
<evidence type="ECO:0000313" key="7">
    <source>
        <dbReference type="Proteomes" id="UP000281118"/>
    </source>
</evidence>
<dbReference type="PROSITE" id="PS00211">
    <property type="entry name" value="ABC_TRANSPORTER_1"/>
    <property type="match status" value="1"/>
</dbReference>
<sequence>MSAISCHNIIKRYGDTQVVHQFDLDVSDNEFVVFLGPSGCGKSTILRMLAGLEDISGGDLMIGGQRVNDLPPQERGIAMVFQNYALYPHMSVRDNIAFGLKRLKVPKAEIDTRIKEVSDTLGLERYLQRKPTELSGGQQQRVAIARAMIKTPKVFLFDEPLSNLDAKLRNHMRIEIARLHQALKTTTVYVTHDQHEAMTLADRIVLLRDGRIEQVGSPREIFERPRSAFVAGFIGTPPMNLVEMKVRDAGGHFELTGREGTVRVDPRRFALEGRERVTLGIRPAHMQADAQDGRDAGFAGEVQLIEYLGNEVLVSFGQGEGEIAALMPSADCPRLRERVRFVADPAQVHLFDIESGASLLRADTPLH</sequence>
<evidence type="ECO:0000256" key="1">
    <source>
        <dbReference type="ARBA" id="ARBA00022448"/>
    </source>
</evidence>
<dbReference type="InterPro" id="IPR047641">
    <property type="entry name" value="ABC_transpr_MalK/UgpC-like"/>
</dbReference>
<evidence type="ECO:0000256" key="4">
    <source>
        <dbReference type="ARBA" id="ARBA00022840"/>
    </source>
</evidence>
<evidence type="ECO:0000256" key="3">
    <source>
        <dbReference type="ARBA" id="ARBA00022741"/>
    </source>
</evidence>
<dbReference type="AlphaFoldDB" id="A0A433MC87"/>